<protein>
    <submittedName>
        <fullName evidence="1">Uncharacterized protein</fullName>
    </submittedName>
</protein>
<dbReference type="PANTHER" id="PTHR42834:SF1">
    <property type="entry name" value="ENDONUCLEASE_EXONUCLEASE_PHOSPHATASE FAMILY PROTEIN (AFU_ORTHOLOGUE AFUA_3G09210)"/>
    <property type="match status" value="1"/>
</dbReference>
<reference evidence="1" key="1">
    <citation type="journal article" date="2014" name="Front. Microbiol.">
        <title>High frequency of phylogenetically diverse reductive dehalogenase-homologous genes in deep subseafloor sedimentary metagenomes.</title>
        <authorList>
            <person name="Kawai M."/>
            <person name="Futagami T."/>
            <person name="Toyoda A."/>
            <person name="Takaki Y."/>
            <person name="Nishi S."/>
            <person name="Hori S."/>
            <person name="Arai W."/>
            <person name="Tsubouchi T."/>
            <person name="Morono Y."/>
            <person name="Uchiyama I."/>
            <person name="Ito T."/>
            <person name="Fujiyama A."/>
            <person name="Inagaki F."/>
            <person name="Takami H."/>
        </authorList>
    </citation>
    <scope>NUCLEOTIDE SEQUENCE</scope>
    <source>
        <strain evidence="1">Expedition CK06-06</strain>
    </source>
</reference>
<dbReference type="AlphaFoldDB" id="X0Y9T1"/>
<accession>X0Y9T1</accession>
<dbReference type="PANTHER" id="PTHR42834">
    <property type="entry name" value="ENDONUCLEASE/EXONUCLEASE/PHOSPHATASE FAMILY PROTEIN (AFU_ORTHOLOGUE AFUA_3G09210)"/>
    <property type="match status" value="1"/>
</dbReference>
<sequence>QGSGAVSPYEGCKVVTSGVVTALSADGFYLQDPKGDGDDATSDAIFVHTETPPTVKVGDGVQVRGSVTELTPKGHHKDFLPLTQLRTCSEVKVLSSGNPLPAAVILGQNGRPIPKGDLDGAIDTFESLEGMRVKIEDAVVIKPSDDGGSFAVLGDNGRGMTGRTRRGGLVL</sequence>
<feature type="non-terminal residue" evidence="1">
    <location>
        <position position="171"/>
    </location>
</feature>
<feature type="non-terminal residue" evidence="1">
    <location>
        <position position="1"/>
    </location>
</feature>
<comment type="caution">
    <text evidence="1">The sequence shown here is derived from an EMBL/GenBank/DDBJ whole genome shotgun (WGS) entry which is preliminary data.</text>
</comment>
<evidence type="ECO:0000313" key="1">
    <source>
        <dbReference type="EMBL" id="GAG44047.1"/>
    </source>
</evidence>
<organism evidence="1">
    <name type="scientific">marine sediment metagenome</name>
    <dbReference type="NCBI Taxonomy" id="412755"/>
    <lineage>
        <taxon>unclassified sequences</taxon>
        <taxon>metagenomes</taxon>
        <taxon>ecological metagenomes</taxon>
    </lineage>
</organism>
<name>X0Y9T1_9ZZZZ</name>
<dbReference type="EMBL" id="BARS01056599">
    <property type="protein sequence ID" value="GAG44047.1"/>
    <property type="molecule type" value="Genomic_DNA"/>
</dbReference>
<proteinExistence type="predicted"/>
<dbReference type="CDD" id="cd04486">
    <property type="entry name" value="YhcR_OBF_like"/>
    <property type="match status" value="1"/>
</dbReference>
<gene>
    <name evidence="1" type="ORF">S01H1_83293</name>
</gene>